<dbReference type="PANTHER" id="PTHR35011">
    <property type="entry name" value="2,3-DIKETO-L-GULONATE TRAP TRANSPORTER SMALL PERMEASE PROTEIN YIAM"/>
    <property type="match status" value="1"/>
</dbReference>
<dbReference type="Proteomes" id="UP000603940">
    <property type="component" value="Unassembled WGS sequence"/>
</dbReference>
<evidence type="ECO:0000256" key="3">
    <source>
        <dbReference type="ARBA" id="ARBA00022475"/>
    </source>
</evidence>
<comment type="caution">
    <text evidence="11">The sequence shown here is derived from an EMBL/GenBank/DDBJ whole genome shotgun (WGS) entry which is preliminary data.</text>
</comment>
<feature type="transmembrane region" description="Helical" evidence="9">
    <location>
        <begin position="123"/>
        <end position="143"/>
    </location>
</feature>
<comment type="subcellular location">
    <subcellularLocation>
        <location evidence="1 9">Cell inner membrane</location>
        <topology evidence="1 9">Multi-pass membrane protein</topology>
    </subcellularLocation>
</comment>
<keyword evidence="5 9" id="KW-0812">Transmembrane</keyword>
<comment type="function">
    <text evidence="9">Part of the tripartite ATP-independent periplasmic (TRAP) transport system.</text>
</comment>
<reference evidence="11 12" key="1">
    <citation type="journal article" date="2009" name="Int. J. Syst. Evol. Microbiol.">
        <title>Transfer of Teichococcus ludipueritiae and Muricoccus roseus to the genus Roseomonas, as Roseomonas ludipueritiae comb. nov. and Roseomonas rosea comb. nov., respectively, and emended description of the genus Roseomonas.</title>
        <authorList>
            <person name="Sanchez-Porro C."/>
            <person name="Gallego V."/>
            <person name="Busse H.J."/>
            <person name="Kampfer P."/>
            <person name="Ventosa A."/>
        </authorList>
    </citation>
    <scope>NUCLEOTIDE SEQUENCE [LARGE SCALE GENOMIC DNA]</scope>
    <source>
        <strain evidence="11 12">DSM 14915</strain>
    </source>
</reference>
<evidence type="ECO:0000313" key="12">
    <source>
        <dbReference type="Proteomes" id="UP000603940"/>
    </source>
</evidence>
<evidence type="ECO:0000256" key="8">
    <source>
        <dbReference type="ARBA" id="ARBA00038436"/>
    </source>
</evidence>
<evidence type="ECO:0000256" key="9">
    <source>
        <dbReference type="RuleBase" id="RU369079"/>
    </source>
</evidence>
<feature type="transmembrane region" description="Helical" evidence="9">
    <location>
        <begin position="47"/>
        <end position="64"/>
    </location>
</feature>
<dbReference type="InterPro" id="IPR007387">
    <property type="entry name" value="TRAP_DctQ"/>
</dbReference>
<comment type="subunit">
    <text evidence="9">The complex comprises the extracytoplasmic solute receptor protein and the two transmembrane proteins.</text>
</comment>
<keyword evidence="7 9" id="KW-0472">Membrane</keyword>
<dbReference type="InterPro" id="IPR055348">
    <property type="entry name" value="DctQ"/>
</dbReference>
<evidence type="ECO:0000256" key="2">
    <source>
        <dbReference type="ARBA" id="ARBA00022448"/>
    </source>
</evidence>
<accession>A0ABR7R9Z0</accession>
<name>A0ABR7R9Z0_9PROT</name>
<feature type="domain" description="Tripartite ATP-independent periplasmic transporters DctQ component" evidence="10">
    <location>
        <begin position="21"/>
        <end position="147"/>
    </location>
</feature>
<keyword evidence="4 9" id="KW-0997">Cell inner membrane</keyword>
<evidence type="ECO:0000256" key="6">
    <source>
        <dbReference type="ARBA" id="ARBA00022989"/>
    </source>
</evidence>
<feature type="transmembrane region" description="Helical" evidence="9">
    <location>
        <begin position="84"/>
        <end position="103"/>
    </location>
</feature>
<dbReference type="RefSeq" id="WP_187779620.1">
    <property type="nucleotide sequence ID" value="NZ_JACTUZ010000082.1"/>
</dbReference>
<dbReference type="EMBL" id="JACTUZ010000082">
    <property type="protein sequence ID" value="MBC9178528.1"/>
    <property type="molecule type" value="Genomic_DNA"/>
</dbReference>
<dbReference type="Pfam" id="PF04290">
    <property type="entry name" value="DctQ"/>
    <property type="match status" value="1"/>
</dbReference>
<organism evidence="11 12">
    <name type="scientific">Pseudoroseomonas ludipueritiae</name>
    <dbReference type="NCBI Taxonomy" id="198093"/>
    <lineage>
        <taxon>Bacteria</taxon>
        <taxon>Pseudomonadati</taxon>
        <taxon>Pseudomonadota</taxon>
        <taxon>Alphaproteobacteria</taxon>
        <taxon>Acetobacterales</taxon>
        <taxon>Acetobacteraceae</taxon>
        <taxon>Pseudoroseomonas</taxon>
    </lineage>
</organism>
<gene>
    <name evidence="11" type="ORF">IBL25_16400</name>
</gene>
<keyword evidence="2 9" id="KW-0813">Transport</keyword>
<evidence type="ECO:0000256" key="1">
    <source>
        <dbReference type="ARBA" id="ARBA00004429"/>
    </source>
</evidence>
<keyword evidence="3" id="KW-1003">Cell membrane</keyword>
<dbReference type="PANTHER" id="PTHR35011:SF2">
    <property type="entry name" value="2,3-DIKETO-L-GULONATE TRAP TRANSPORTER SMALL PERMEASE PROTEIN YIAM"/>
    <property type="match status" value="1"/>
</dbReference>
<evidence type="ECO:0000259" key="10">
    <source>
        <dbReference type="Pfam" id="PF04290"/>
    </source>
</evidence>
<protein>
    <recommendedName>
        <fullName evidence="9">TRAP transporter small permease protein</fullName>
    </recommendedName>
</protein>
<keyword evidence="6 9" id="KW-1133">Transmembrane helix</keyword>
<comment type="caution">
    <text evidence="9">Lacks conserved residue(s) required for the propagation of feature annotation.</text>
</comment>
<evidence type="ECO:0000256" key="5">
    <source>
        <dbReference type="ARBA" id="ARBA00022692"/>
    </source>
</evidence>
<sequence length="158" mass="16600">MPMRIPKAVLGALSIALMLGLVALPTVQILVREVLHLPVFGLDEVARLFMILGVFVAYPLVVDAGENLMMGEFKAALPAGALRVADLVIGLCCAAACLAMVWALWETLAANPRNRTPTLGIPFWIYLGGAAVGFGGGAILHLARLGRPLSEAKIVTAS</sequence>
<evidence type="ECO:0000256" key="7">
    <source>
        <dbReference type="ARBA" id="ARBA00023136"/>
    </source>
</evidence>
<evidence type="ECO:0000256" key="4">
    <source>
        <dbReference type="ARBA" id="ARBA00022519"/>
    </source>
</evidence>
<keyword evidence="12" id="KW-1185">Reference proteome</keyword>
<comment type="similarity">
    <text evidence="8 9">Belongs to the TRAP transporter small permease family.</text>
</comment>
<evidence type="ECO:0000313" key="11">
    <source>
        <dbReference type="EMBL" id="MBC9178528.1"/>
    </source>
</evidence>
<proteinExistence type="inferred from homology"/>